<organism evidence="1 2">
    <name type="scientific">Adhaeribacter swui</name>
    <dbReference type="NCBI Taxonomy" id="2086471"/>
    <lineage>
        <taxon>Bacteria</taxon>
        <taxon>Pseudomonadati</taxon>
        <taxon>Bacteroidota</taxon>
        <taxon>Cytophagia</taxon>
        <taxon>Cytophagales</taxon>
        <taxon>Hymenobacteraceae</taxon>
        <taxon>Adhaeribacter</taxon>
    </lineage>
</organism>
<protein>
    <recommendedName>
        <fullName evidence="3">STAS/SEC14 domain-containing protein</fullName>
    </recommendedName>
</protein>
<proteinExistence type="predicted"/>
<gene>
    <name evidence="1" type="ORF">HUW51_19550</name>
</gene>
<accession>A0A7G7GCD2</accession>
<evidence type="ECO:0000313" key="1">
    <source>
        <dbReference type="EMBL" id="QNF34816.1"/>
    </source>
</evidence>
<name>A0A7G7GCD2_9BACT</name>
<dbReference type="EMBL" id="CP055156">
    <property type="protein sequence ID" value="QNF34816.1"/>
    <property type="molecule type" value="Genomic_DNA"/>
</dbReference>
<reference evidence="1 2" key="1">
    <citation type="journal article" date="2018" name="Int. J. Syst. Evol. Microbiol.">
        <title>Adhaeribacter swui sp. nov., isolated from wet mud.</title>
        <authorList>
            <person name="Kim D.U."/>
            <person name="Kim K.W."/>
            <person name="Kang M.S."/>
            <person name="Kim J.Y."/>
            <person name="Jang J.H."/>
            <person name="Kim M.K."/>
        </authorList>
    </citation>
    <scope>NUCLEOTIDE SEQUENCE [LARGE SCALE GENOMIC DNA]</scope>
    <source>
        <strain evidence="1 2">KCTC 52873</strain>
    </source>
</reference>
<dbReference type="AlphaFoldDB" id="A0A7G7GCD2"/>
<sequence length="139" mass="15922">MLVFEIETVEFEHHPDFKILELRWIKVIEPHSWEILVPKLIEVGNSYQIESIIFDASYAEIQPSIQVVQQLPLSTYIKRLSAILSLKKIARVASGSSTYDQLVQDQYTSGMPANPGIEFKNFEHRYAAIDWVTGKAKLS</sequence>
<evidence type="ECO:0008006" key="3">
    <source>
        <dbReference type="Google" id="ProtNLM"/>
    </source>
</evidence>
<dbReference type="Proteomes" id="UP000515237">
    <property type="component" value="Chromosome"/>
</dbReference>
<dbReference type="RefSeq" id="WP_185271310.1">
    <property type="nucleotide sequence ID" value="NZ_CP055156.1"/>
</dbReference>
<dbReference type="KEGG" id="aswu:HUW51_19550"/>
<evidence type="ECO:0000313" key="2">
    <source>
        <dbReference type="Proteomes" id="UP000515237"/>
    </source>
</evidence>
<keyword evidence="2" id="KW-1185">Reference proteome</keyword>